<evidence type="ECO:0000313" key="3">
    <source>
        <dbReference type="Proteomes" id="UP001314169"/>
    </source>
</evidence>
<keyword evidence="3" id="KW-1185">Reference proteome</keyword>
<organism evidence="2 3">
    <name type="scientific">Pipistrellus nathusii</name>
    <name type="common">Nathusius' pipistrelle</name>
    <dbReference type="NCBI Taxonomy" id="59473"/>
    <lineage>
        <taxon>Eukaryota</taxon>
        <taxon>Metazoa</taxon>
        <taxon>Chordata</taxon>
        <taxon>Craniata</taxon>
        <taxon>Vertebrata</taxon>
        <taxon>Euteleostomi</taxon>
        <taxon>Mammalia</taxon>
        <taxon>Eutheria</taxon>
        <taxon>Laurasiatheria</taxon>
        <taxon>Chiroptera</taxon>
        <taxon>Yangochiroptera</taxon>
        <taxon>Vespertilionidae</taxon>
        <taxon>Pipistrellus</taxon>
    </lineage>
</organism>
<proteinExistence type="predicted"/>
<accession>A0ABN9ZFU6</accession>
<protein>
    <submittedName>
        <fullName evidence="2">Uncharacterized protein</fullName>
    </submittedName>
</protein>
<dbReference type="EMBL" id="OY882869">
    <property type="protein sequence ID" value="CAK6435057.1"/>
    <property type="molecule type" value="Genomic_DNA"/>
</dbReference>
<name>A0ABN9ZFU6_PIPNA</name>
<gene>
    <name evidence="2" type="ORF">MPIPNATIZW_LOCUS3363</name>
</gene>
<evidence type="ECO:0000256" key="1">
    <source>
        <dbReference type="SAM" id="MobiDB-lite"/>
    </source>
</evidence>
<sequence>MNTQGTHKPFPINYMGFQSARVRAGSAPAPRRRHPSNRGASGTDGGCPWARQPIDRLPGAAGWNVFLFDFPAKMPAVPLKGSHPIGMGPPPGPQRRPCGIAVGICLVVQSSSWRGKQREKREQE</sequence>
<evidence type="ECO:0000313" key="2">
    <source>
        <dbReference type="EMBL" id="CAK6435057.1"/>
    </source>
</evidence>
<dbReference type="Proteomes" id="UP001314169">
    <property type="component" value="Chromosome 12"/>
</dbReference>
<feature type="region of interest" description="Disordered" evidence="1">
    <location>
        <begin position="22"/>
        <end position="53"/>
    </location>
</feature>
<reference evidence="2" key="1">
    <citation type="submission" date="2023-12" db="EMBL/GenBank/DDBJ databases">
        <authorList>
            <person name="Brown T."/>
        </authorList>
    </citation>
    <scope>NUCLEOTIDE SEQUENCE</scope>
</reference>